<keyword evidence="5" id="KW-1185">Reference proteome</keyword>
<dbReference type="RefSeq" id="WP_143097045.1">
    <property type="nucleotide sequence ID" value="NZ_BJXR01000013.1"/>
</dbReference>
<evidence type="ECO:0000313" key="5">
    <source>
        <dbReference type="Proteomes" id="UP000183760"/>
    </source>
</evidence>
<sequence length="552" mass="61048">MIRFRLQFVLGLVLVALSACGGAREKGKAVKVRLDPARLASAHEGERHALLIGIDQYDDDSWNDLRYPGKDAEDLGRVLADPRRGGFASVTVLNRPEQTTRAGVLEALRTLQARAWNPRDVVVVYVSGHGTLARDTRGELQRYLVMRDTRFRDVQGTGLEMVVLEQAMERLGSLRRVLVLATCHSGTGKSLLPESVRSELERTKAAFLPRPLEEDSRASLVLSASDWGEAAREDDALGNDIYTHFFIQALDGRADRNRDGAVSATEAHDWARRHTWTYTQGRQRPSVRMTEVGADPVLLSGSLSQPGQPEVFSYSPRLEGFTLKVDGVDAGELPGGVALPEGNRRLGLHKGGALLWEDTVVLRPGERRALDSMLREQAEGPRRTVSLDMGVLGFLDARSRREVLPRTLMAGAGLRWQGLLLEERLDVGVDLAVGQGRQALQLELGGTVPVRHRAVMLGLTVGPSWEWGRLGVSTGPRVAALWMERSFQLDLLKQDERYFTVWPGWMAGVSWKLGARWVLEAKGQLLWAYVPVDGRTRAVGFGGLWLSGGYRF</sequence>
<feature type="domain" description="Peptidase C14 caspase" evidence="2">
    <location>
        <begin position="47"/>
        <end position="286"/>
    </location>
</feature>
<dbReference type="GO" id="GO:0006508">
    <property type="term" value="P:proteolysis"/>
    <property type="evidence" value="ECO:0007669"/>
    <property type="project" value="InterPro"/>
</dbReference>
<dbReference type="PROSITE" id="PS51257">
    <property type="entry name" value="PROKAR_LIPOPROTEIN"/>
    <property type="match status" value="1"/>
</dbReference>
<evidence type="ECO:0000313" key="6">
    <source>
        <dbReference type="Proteomes" id="UP000321514"/>
    </source>
</evidence>
<reference evidence="4 5" key="1">
    <citation type="submission" date="2016-10" db="EMBL/GenBank/DDBJ databases">
        <authorList>
            <person name="Varghese N."/>
            <person name="Submissions S."/>
        </authorList>
    </citation>
    <scope>NUCLEOTIDE SEQUENCE [LARGE SCALE GENOMIC DNA]</scope>
    <source>
        <strain evidence="4 5">DSM 16525</strain>
    </source>
</reference>
<dbReference type="InterPro" id="IPR029030">
    <property type="entry name" value="Caspase-like_dom_sf"/>
</dbReference>
<evidence type="ECO:0000313" key="4">
    <source>
        <dbReference type="EMBL" id="SET64368.1"/>
    </source>
</evidence>
<evidence type="ECO:0000313" key="3">
    <source>
        <dbReference type="EMBL" id="GEN05890.1"/>
    </source>
</evidence>
<keyword evidence="1" id="KW-0732">Signal</keyword>
<dbReference type="Proteomes" id="UP000321514">
    <property type="component" value="Unassembled WGS sequence"/>
</dbReference>
<evidence type="ECO:0000259" key="2">
    <source>
        <dbReference type="Pfam" id="PF00656"/>
    </source>
</evidence>
<dbReference type="OrthoDB" id="5484400at2"/>
<dbReference type="Pfam" id="PF00656">
    <property type="entry name" value="Peptidase_C14"/>
    <property type="match status" value="1"/>
</dbReference>
<dbReference type="GO" id="GO:0004197">
    <property type="term" value="F:cysteine-type endopeptidase activity"/>
    <property type="evidence" value="ECO:0007669"/>
    <property type="project" value="InterPro"/>
</dbReference>
<proteinExistence type="predicted"/>
<dbReference type="EMBL" id="FOIB01000002">
    <property type="protein sequence ID" value="SET64368.1"/>
    <property type="molecule type" value="Genomic_DNA"/>
</dbReference>
<dbReference type="SUPFAM" id="SSF52129">
    <property type="entry name" value="Caspase-like"/>
    <property type="match status" value="1"/>
</dbReference>
<feature type="signal peptide" evidence="1">
    <location>
        <begin position="1"/>
        <end position="21"/>
    </location>
</feature>
<dbReference type="InterPro" id="IPR011600">
    <property type="entry name" value="Pept_C14_caspase"/>
</dbReference>
<protein>
    <submittedName>
        <fullName evidence="4">Uncharacterized protein, contains caspase domain</fullName>
    </submittedName>
</protein>
<evidence type="ECO:0000256" key="1">
    <source>
        <dbReference type="SAM" id="SignalP"/>
    </source>
</evidence>
<gene>
    <name evidence="3" type="ORF">MFU01_09270</name>
    <name evidence="4" type="ORF">SAMN05443572_102990</name>
</gene>
<dbReference type="AlphaFoldDB" id="A0A511SVH2"/>
<dbReference type="EMBL" id="BJXR01000013">
    <property type="protein sequence ID" value="GEN05890.1"/>
    <property type="molecule type" value="Genomic_DNA"/>
</dbReference>
<dbReference type="STRING" id="1334629.MFUL124B02_36140"/>
<dbReference type="Gene3D" id="3.40.50.1460">
    <property type="match status" value="1"/>
</dbReference>
<organism evidence="3 6">
    <name type="scientific">Myxococcus fulvus</name>
    <dbReference type="NCBI Taxonomy" id="33"/>
    <lineage>
        <taxon>Bacteria</taxon>
        <taxon>Pseudomonadati</taxon>
        <taxon>Myxococcota</taxon>
        <taxon>Myxococcia</taxon>
        <taxon>Myxococcales</taxon>
        <taxon>Cystobacterineae</taxon>
        <taxon>Myxococcaceae</taxon>
        <taxon>Myxococcus</taxon>
    </lineage>
</organism>
<name>A0A511SVH2_MYXFU</name>
<accession>A0A511SVH2</accession>
<comment type="caution">
    <text evidence="3">The sequence shown here is derived from an EMBL/GenBank/DDBJ whole genome shotgun (WGS) entry which is preliminary data.</text>
</comment>
<feature type="chain" id="PRO_5022942563" evidence="1">
    <location>
        <begin position="22"/>
        <end position="552"/>
    </location>
</feature>
<dbReference type="Proteomes" id="UP000183760">
    <property type="component" value="Unassembled WGS sequence"/>
</dbReference>
<reference evidence="3 6" key="2">
    <citation type="submission" date="2019-07" db="EMBL/GenBank/DDBJ databases">
        <title>Whole genome shotgun sequence of Myxococcus fulvus NBRC 100333.</title>
        <authorList>
            <person name="Hosoyama A."/>
            <person name="Uohara A."/>
            <person name="Ohji S."/>
            <person name="Ichikawa N."/>
        </authorList>
    </citation>
    <scope>NUCLEOTIDE SEQUENCE [LARGE SCALE GENOMIC DNA]</scope>
    <source>
        <strain evidence="3 6">NBRC 100333</strain>
    </source>
</reference>